<feature type="transmembrane region" description="Helical" evidence="8">
    <location>
        <begin position="322"/>
        <end position="348"/>
    </location>
</feature>
<keyword evidence="8" id="KW-1133">Transmembrane helix</keyword>
<dbReference type="GO" id="GO:0005886">
    <property type="term" value="C:plasma membrane"/>
    <property type="evidence" value="ECO:0007669"/>
    <property type="project" value="UniProtKB-SubCell"/>
</dbReference>
<comment type="subcellular location">
    <subcellularLocation>
        <location evidence="2">Cell membrane</location>
        <topology evidence="2">Lipid-anchor</topology>
        <topology evidence="2">GPI-anchor</topology>
    </subcellularLocation>
</comment>
<keyword evidence="6" id="KW-0325">Glycoprotein</keyword>
<evidence type="ECO:0000256" key="3">
    <source>
        <dbReference type="ARBA" id="ARBA00022475"/>
    </source>
</evidence>
<name>M4SX37_9TRYP</name>
<dbReference type="AlphaFoldDB" id="M4SX37"/>
<keyword evidence="3" id="KW-1003">Cell membrane</keyword>
<dbReference type="SUPFAM" id="SSF118251">
    <property type="entry name" value="Variant surface glycoprotein MITAT 1.2, VSG 221, C-terminal domain"/>
    <property type="match status" value="1"/>
</dbReference>
<comment type="function">
    <text evidence="1">VSG forms a coat on the surface of the parasite. The trypanosome evades the immune response of the host by expressing a series of antigenically distinct VSGs from an estimated 1000 VSG genes.</text>
</comment>
<evidence type="ECO:0000256" key="8">
    <source>
        <dbReference type="SAM" id="Phobius"/>
    </source>
</evidence>
<keyword evidence="8" id="KW-0812">Transmembrane</keyword>
<protein>
    <submittedName>
        <fullName evidence="9">Variant surface glycoprotein 3226</fullName>
    </submittedName>
</protein>
<evidence type="ECO:0000256" key="7">
    <source>
        <dbReference type="ARBA" id="ARBA00023288"/>
    </source>
</evidence>
<organism evidence="9">
    <name type="scientific">Trypanosoma brucei</name>
    <dbReference type="NCBI Taxonomy" id="5691"/>
    <lineage>
        <taxon>Eukaryota</taxon>
        <taxon>Discoba</taxon>
        <taxon>Euglenozoa</taxon>
        <taxon>Kinetoplastea</taxon>
        <taxon>Metakinetoplastina</taxon>
        <taxon>Trypanosomatida</taxon>
        <taxon>Trypanosomatidae</taxon>
        <taxon>Trypanosoma</taxon>
    </lineage>
</organism>
<dbReference type="EMBL" id="KC611836">
    <property type="protein sequence ID" value="AGH59267.1"/>
    <property type="molecule type" value="Genomic_DNA"/>
</dbReference>
<proteinExistence type="predicted"/>
<keyword evidence="5 8" id="KW-0472">Membrane</keyword>
<evidence type="ECO:0000313" key="9">
    <source>
        <dbReference type="EMBL" id="AGH59267.1"/>
    </source>
</evidence>
<dbReference type="VEuPathDB" id="TriTrypDB:Tb927.6.5450"/>
<evidence type="ECO:0000256" key="2">
    <source>
        <dbReference type="ARBA" id="ARBA00004609"/>
    </source>
</evidence>
<reference evidence="9" key="2">
    <citation type="journal article" date="2014" name="Mol. Biochem. Parasitol.">
        <title>Capturing the variant surface glycoprotein repertoire (the VSGnome) of Trypanosoma brucei Lister 427.</title>
        <authorList>
            <person name="Cross G.A."/>
            <person name="Kim H.S."/>
            <person name="Wickstead B."/>
        </authorList>
    </citation>
    <scope>NUCLEOTIDE SEQUENCE</scope>
    <source>
        <strain evidence="9">Lister 427</strain>
    </source>
</reference>
<dbReference type="InterPro" id="IPR027446">
    <property type="entry name" value="VSG_C_dom_sf"/>
</dbReference>
<evidence type="ECO:0000256" key="4">
    <source>
        <dbReference type="ARBA" id="ARBA00022622"/>
    </source>
</evidence>
<feature type="non-terminal residue" evidence="9">
    <location>
        <position position="1"/>
    </location>
</feature>
<keyword evidence="7" id="KW-0449">Lipoprotein</keyword>
<reference evidence="9" key="1">
    <citation type="submission" date="2013-02" db="EMBL/GenBank/DDBJ databases">
        <authorList>
            <person name="Cross G.A.M."/>
            <person name="Kim H.-S."/>
            <person name="Wickstead B."/>
        </authorList>
    </citation>
    <scope>NUCLEOTIDE SEQUENCE</scope>
    <source>
        <strain evidence="9">Lister 427</strain>
    </source>
</reference>
<accession>M4SX37</accession>
<evidence type="ECO:0000256" key="5">
    <source>
        <dbReference type="ARBA" id="ARBA00023136"/>
    </source>
</evidence>
<sequence length="370" mass="40659">LPASTTNEHNCADDVDQAAAITEGVTNINTLKTYNAIDLKALSLEGLKLEIVAIGNYGGTGDAATTNTDSCGQSGNANKTAVYAGIRLHAITRNPNWQKPTPSTIHNAGDDTSCEDDANVQKQPILTLKAVAYAICIGHNTKINTPNKVGDEQVKSLQNDAEFQNLAILTTKGESVKEDPPTSDKQQAVKELLRGETKTVHDKFLKPAEANKINFKFGSTTINSGVITLSKHADYSKAIGFCLGVQYRTAKMQKKQASQVPETEEKTKKYSEEKDETKCNNKDGCEFKDGKCEDSSQTTVTKTNINTNTTGSNSFVIKKTPLLLAFFVIAQQFLKILVKAFFSIFVIYEIFYSKKITSIYFDLRYFKNVF</sequence>
<evidence type="ECO:0000256" key="6">
    <source>
        <dbReference type="ARBA" id="ARBA00023180"/>
    </source>
</evidence>
<dbReference type="GO" id="GO:0098552">
    <property type="term" value="C:side of membrane"/>
    <property type="evidence" value="ECO:0007669"/>
    <property type="project" value="UniProtKB-KW"/>
</dbReference>
<keyword evidence="4" id="KW-0336">GPI-anchor</keyword>
<evidence type="ECO:0000256" key="1">
    <source>
        <dbReference type="ARBA" id="ARBA00002523"/>
    </source>
</evidence>